<dbReference type="AlphaFoldDB" id="A0A9X8WMS3"/>
<evidence type="ECO:0000256" key="1">
    <source>
        <dbReference type="SAM" id="MobiDB-lite"/>
    </source>
</evidence>
<evidence type="ECO:0000313" key="2">
    <source>
        <dbReference type="EMBL" id="SIS00040.1"/>
    </source>
</evidence>
<reference evidence="2 3" key="1">
    <citation type="submission" date="2017-01" db="EMBL/GenBank/DDBJ databases">
        <authorList>
            <person name="Varghese N."/>
            <person name="Submissions S."/>
        </authorList>
    </citation>
    <scope>NUCLEOTIDE SEQUENCE [LARGE SCALE GENOMIC DNA]</scope>
    <source>
        <strain evidence="2 3">RUG2-6</strain>
    </source>
</reference>
<organism evidence="2 3">
    <name type="scientific">Peribacillus simplex</name>
    <dbReference type="NCBI Taxonomy" id="1478"/>
    <lineage>
        <taxon>Bacteria</taxon>
        <taxon>Bacillati</taxon>
        <taxon>Bacillota</taxon>
        <taxon>Bacilli</taxon>
        <taxon>Bacillales</taxon>
        <taxon>Bacillaceae</taxon>
        <taxon>Peribacillus</taxon>
    </lineage>
</organism>
<comment type="caution">
    <text evidence="2">The sequence shown here is derived from an EMBL/GenBank/DDBJ whole genome shotgun (WGS) entry which is preliminary data.</text>
</comment>
<feature type="region of interest" description="Disordered" evidence="1">
    <location>
        <begin position="30"/>
        <end position="49"/>
    </location>
</feature>
<gene>
    <name evidence="2" type="ORF">SAMN05878482_108212</name>
</gene>
<accession>A0A9X8WMS3</accession>
<protein>
    <submittedName>
        <fullName evidence="2">Uncharacterized protein</fullName>
    </submittedName>
</protein>
<evidence type="ECO:0000313" key="3">
    <source>
        <dbReference type="Proteomes" id="UP000185829"/>
    </source>
</evidence>
<dbReference type="EMBL" id="FTMX01000008">
    <property type="protein sequence ID" value="SIS00040.1"/>
    <property type="molecule type" value="Genomic_DNA"/>
</dbReference>
<proteinExistence type="predicted"/>
<name>A0A9X8WMS3_9BACI</name>
<sequence>MTQAPKKTKTYQNSQSISGIFRGVTSATLTGKTAPLRPDPHILHDDDKD</sequence>
<feature type="compositionally biased region" description="Basic and acidic residues" evidence="1">
    <location>
        <begin position="38"/>
        <end position="49"/>
    </location>
</feature>
<dbReference type="Proteomes" id="UP000185829">
    <property type="component" value="Unassembled WGS sequence"/>
</dbReference>